<keyword evidence="4" id="KW-0067">ATP-binding</keyword>
<dbReference type="STRING" id="1123269.NX02_27135"/>
<keyword evidence="2" id="KW-0547">Nucleotide-binding</keyword>
<evidence type="ECO:0000256" key="1">
    <source>
        <dbReference type="ARBA" id="ARBA00022679"/>
    </source>
</evidence>
<dbReference type="InterPro" id="IPR000719">
    <property type="entry name" value="Prot_kinase_dom"/>
</dbReference>
<evidence type="ECO:0000259" key="7">
    <source>
        <dbReference type="PROSITE" id="PS50011"/>
    </source>
</evidence>
<dbReference type="PANTHER" id="PTHR11042">
    <property type="entry name" value="EUKARYOTIC TRANSLATION INITIATION FACTOR 2-ALPHA KINASE EIF2-ALPHA KINASE -RELATED"/>
    <property type="match status" value="1"/>
</dbReference>
<evidence type="ECO:0000256" key="5">
    <source>
        <dbReference type="SAM" id="MobiDB-lite"/>
    </source>
</evidence>
<dbReference type="Gene3D" id="1.10.510.10">
    <property type="entry name" value="Transferase(Phosphotransferase) domain 1"/>
    <property type="match status" value="1"/>
</dbReference>
<dbReference type="Proteomes" id="UP000018851">
    <property type="component" value="Chromosome"/>
</dbReference>
<dbReference type="GO" id="GO:0005524">
    <property type="term" value="F:ATP binding"/>
    <property type="evidence" value="ECO:0007669"/>
    <property type="project" value="UniProtKB-KW"/>
</dbReference>
<dbReference type="OrthoDB" id="9801841at2"/>
<protein>
    <recommendedName>
        <fullName evidence="7">Protein kinase domain-containing protein</fullName>
    </recommendedName>
</protein>
<reference evidence="8 9" key="1">
    <citation type="submission" date="2013-07" db="EMBL/GenBank/DDBJ databases">
        <title>Completed genome of Sphingomonas sanxanigenens NX02.</title>
        <authorList>
            <person name="Ma T."/>
            <person name="Huang H."/>
            <person name="Wu M."/>
            <person name="Li X."/>
            <person name="Li G."/>
        </authorList>
    </citation>
    <scope>NUCLEOTIDE SEQUENCE [LARGE SCALE GENOMIC DNA]</scope>
    <source>
        <strain evidence="8 9">NX02</strain>
    </source>
</reference>
<dbReference type="PROSITE" id="PS50011">
    <property type="entry name" value="PROTEIN_KINASE_DOM"/>
    <property type="match status" value="1"/>
</dbReference>
<evidence type="ECO:0000313" key="9">
    <source>
        <dbReference type="Proteomes" id="UP000018851"/>
    </source>
</evidence>
<dbReference type="eggNOG" id="COG0515">
    <property type="taxonomic scope" value="Bacteria"/>
</dbReference>
<dbReference type="GO" id="GO:0005737">
    <property type="term" value="C:cytoplasm"/>
    <property type="evidence" value="ECO:0007669"/>
    <property type="project" value="TreeGrafter"/>
</dbReference>
<dbReference type="CDD" id="cd14014">
    <property type="entry name" value="STKc_PknB_like"/>
    <property type="match status" value="1"/>
</dbReference>
<keyword evidence="1" id="KW-0808">Transferase</keyword>
<organism evidence="8 9">
    <name type="scientific">Sphingomonas sanxanigenens DSM 19645 = NX02</name>
    <dbReference type="NCBI Taxonomy" id="1123269"/>
    <lineage>
        <taxon>Bacteria</taxon>
        <taxon>Pseudomonadati</taxon>
        <taxon>Pseudomonadota</taxon>
        <taxon>Alphaproteobacteria</taxon>
        <taxon>Sphingomonadales</taxon>
        <taxon>Sphingomonadaceae</taxon>
        <taxon>Sphingomonas</taxon>
    </lineage>
</organism>
<dbReference type="HOGENOM" id="CLU_413257_0_0_5"/>
<dbReference type="SUPFAM" id="SSF56112">
    <property type="entry name" value="Protein kinase-like (PK-like)"/>
    <property type="match status" value="1"/>
</dbReference>
<dbReference type="GO" id="GO:0004672">
    <property type="term" value="F:protein kinase activity"/>
    <property type="evidence" value="ECO:0007669"/>
    <property type="project" value="InterPro"/>
</dbReference>
<evidence type="ECO:0000256" key="4">
    <source>
        <dbReference type="ARBA" id="ARBA00022840"/>
    </source>
</evidence>
<keyword evidence="6" id="KW-1133">Transmembrane helix</keyword>
<keyword evidence="9" id="KW-1185">Reference proteome</keyword>
<accession>W0AL55</accession>
<dbReference type="InterPro" id="IPR011009">
    <property type="entry name" value="Kinase-like_dom_sf"/>
</dbReference>
<evidence type="ECO:0000256" key="3">
    <source>
        <dbReference type="ARBA" id="ARBA00022777"/>
    </source>
</evidence>
<dbReference type="Pfam" id="PF00069">
    <property type="entry name" value="Pkinase"/>
    <property type="match status" value="1"/>
</dbReference>
<dbReference type="EMBL" id="CP006644">
    <property type="protein sequence ID" value="AHE57013.1"/>
    <property type="molecule type" value="Genomic_DNA"/>
</dbReference>
<keyword evidence="3" id="KW-0418">Kinase</keyword>
<keyword evidence="6" id="KW-0472">Membrane</keyword>
<feature type="region of interest" description="Disordered" evidence="5">
    <location>
        <begin position="1"/>
        <end position="96"/>
    </location>
</feature>
<sequence>MMIDENDKQPPTPNEDEDEPKTVAMHPRPGGATSPVAAPPPAGRGDDDGEAEPPTVMASSLRKAAPPEAAAPPPPSPPPPPPPPPAAPVPPVDFQSDFQVRSDGRSIQVGDVLNHMFEVKRFIARGGMGEVFEGINVNSEERVAIKVMLPSLAADENVQAMFRKEARTLTRLQHESLVQYRTIAQEPQLGVLYIVTEYIDGTNLSDVLATQNPTPQDLATLLRRLASGLATAHSLGAIHRDLSPDNVLLKDGRIDQPKVIDFGIAKDVANNTATIIGSGFAGKLNYVAPEQLGDFGRDIGPWTDVYSLGLVILATAMGRNVALGGSLVDAVDKRRAGIDVSAAPAPLRPVLSQMLKANPAERLRSMEAVIDALDNGPASSLGGRAGGSRGGGGSSTGLIIGIVAALLLALVAVGVWWLTQRDTEIGAVDPGDPVALARGRIDSAMPNINCAWLDVVDLSQSGDQLKVRLTGVAGNVDDARGEIVRTLGGGADVNVGEVATITQAGCSVLNGYKLFRSTGPHKLTVPQREFPMTRQGPGKAYEGKMAANSIVTMDIGDPALDFTLVGIEPSGVISEIFPNRAAFAGIPHTGYPIRALGNDRYDVSIDLDHAGWSGLILVTGRGPFDKELTEPALGARGTEWQTRLASAAADQNWRSEMIWFKSVQ</sequence>
<dbReference type="RefSeq" id="WP_025295111.1">
    <property type="nucleotide sequence ID" value="NZ_CP006644.1"/>
</dbReference>
<gene>
    <name evidence="8" type="ORF">NX02_27135</name>
</gene>
<dbReference type="PANTHER" id="PTHR11042:SF190">
    <property type="entry name" value="MITOSIS INHIBITOR PROTEIN KINASE MIK1"/>
    <property type="match status" value="1"/>
</dbReference>
<evidence type="ECO:0000313" key="8">
    <source>
        <dbReference type="EMBL" id="AHE57013.1"/>
    </source>
</evidence>
<dbReference type="InterPro" id="IPR050339">
    <property type="entry name" value="CC_SR_Kinase"/>
</dbReference>
<feature type="compositionally biased region" description="Pro residues" evidence="5">
    <location>
        <begin position="69"/>
        <end position="91"/>
    </location>
</feature>
<proteinExistence type="predicted"/>
<name>W0AL55_9SPHN</name>
<dbReference type="Gene3D" id="3.30.200.20">
    <property type="entry name" value="Phosphorylase Kinase, domain 1"/>
    <property type="match status" value="1"/>
</dbReference>
<evidence type="ECO:0000256" key="6">
    <source>
        <dbReference type="SAM" id="Phobius"/>
    </source>
</evidence>
<evidence type="ECO:0000256" key="2">
    <source>
        <dbReference type="ARBA" id="ARBA00022741"/>
    </source>
</evidence>
<feature type="transmembrane region" description="Helical" evidence="6">
    <location>
        <begin position="398"/>
        <end position="418"/>
    </location>
</feature>
<dbReference type="PATRIC" id="fig|1123269.5.peg.5324"/>
<feature type="domain" description="Protein kinase" evidence="7">
    <location>
        <begin position="117"/>
        <end position="374"/>
    </location>
</feature>
<dbReference type="KEGG" id="ssan:NX02_27135"/>
<dbReference type="AlphaFoldDB" id="W0AL55"/>
<keyword evidence="6" id="KW-0812">Transmembrane</keyword>